<name>A0ABS1M3L1_9NOCA</name>
<gene>
    <name evidence="11" type="ORF">JK358_10180</name>
</gene>
<keyword evidence="2" id="KW-0813">Transport</keyword>
<protein>
    <submittedName>
        <fullName evidence="11">Respiratory nitrate reductase subunit gamma</fullName>
    </submittedName>
</protein>
<keyword evidence="4 9" id="KW-0812">Transmembrane</keyword>
<organism evidence="11 12">
    <name type="scientific">Nocardia acididurans</name>
    <dbReference type="NCBI Taxonomy" id="2802282"/>
    <lineage>
        <taxon>Bacteria</taxon>
        <taxon>Bacillati</taxon>
        <taxon>Actinomycetota</taxon>
        <taxon>Actinomycetes</taxon>
        <taxon>Mycobacteriales</taxon>
        <taxon>Nocardiaceae</taxon>
        <taxon>Nocardia</taxon>
    </lineage>
</organism>
<dbReference type="Proteomes" id="UP000602198">
    <property type="component" value="Unassembled WGS sequence"/>
</dbReference>
<evidence type="ECO:0000256" key="8">
    <source>
        <dbReference type="ARBA" id="ARBA00023136"/>
    </source>
</evidence>
<sequence length="223" mass="24337">MVTLIWVGLPYAAAFSCLAGHLWRYRHDRFLGHLYGPRLDRTQRFGVRAFRIGIPVLFATRVAEVLASGPDSGPEGATRVVLTALLLLAVPLALVGVGLIMIPPLIDADPHARVTPVDRLTLPVLIATMVSGVLVKFDPGPDDGRYTTAETLFTWVRSLVTLHPDPAAMAHAPAIYQARGLIILLLIAIWPYTRLAGIFAIPALRLLQRAAGFRQRSWVNPAT</sequence>
<dbReference type="Gene3D" id="1.20.950.20">
    <property type="entry name" value="Transmembrane di-heme cytochromes, Chain C"/>
    <property type="match status" value="1"/>
</dbReference>
<keyword evidence="7" id="KW-0560">Oxidoreductase</keyword>
<reference evidence="11 12" key="1">
    <citation type="submission" date="2021-01" db="EMBL/GenBank/DDBJ databases">
        <title>WGS of actinomycetes isolated from Thailand.</title>
        <authorList>
            <person name="Thawai C."/>
        </authorList>
    </citation>
    <scope>NUCLEOTIDE SEQUENCE [LARGE SCALE GENOMIC DNA]</scope>
    <source>
        <strain evidence="11 12">LPG 2</strain>
    </source>
</reference>
<proteinExistence type="predicted"/>
<keyword evidence="12" id="KW-1185">Reference proteome</keyword>
<comment type="subcellular location">
    <subcellularLocation>
        <location evidence="1">Cell membrane</location>
        <topology evidence="1">Multi-pass membrane protein</topology>
    </subcellularLocation>
</comment>
<feature type="domain" description="NarG-like" evidence="10">
    <location>
        <begin position="3"/>
        <end position="209"/>
    </location>
</feature>
<keyword evidence="3" id="KW-1003">Cell membrane</keyword>
<dbReference type="InterPro" id="IPR051936">
    <property type="entry name" value="Heme-iron_electron_transfer"/>
</dbReference>
<accession>A0ABS1M3L1</accession>
<evidence type="ECO:0000256" key="4">
    <source>
        <dbReference type="ARBA" id="ARBA00022692"/>
    </source>
</evidence>
<dbReference type="SUPFAM" id="SSF103501">
    <property type="entry name" value="Respiratory nitrate reductase 1 gamma chain"/>
    <property type="match status" value="1"/>
</dbReference>
<feature type="transmembrane region" description="Helical" evidence="9">
    <location>
        <begin position="181"/>
        <end position="207"/>
    </location>
</feature>
<evidence type="ECO:0000313" key="11">
    <source>
        <dbReference type="EMBL" id="MBL1074764.1"/>
    </source>
</evidence>
<dbReference type="PANTHER" id="PTHR30598">
    <property type="entry name" value="NITRATE REDUCTASE PRIVATE CHAPERONE, REDOX ENZYME MATURATION PROTEIN REMP FAMILY"/>
    <property type="match status" value="1"/>
</dbReference>
<dbReference type="InterPro" id="IPR023234">
    <property type="entry name" value="NarG-like_domain"/>
</dbReference>
<evidence type="ECO:0000256" key="5">
    <source>
        <dbReference type="ARBA" id="ARBA00022982"/>
    </source>
</evidence>
<dbReference type="PANTHER" id="PTHR30598:SF3">
    <property type="entry name" value="RESPIRATORY NITRATE REDUCTASE 1 GAMMA CHAIN"/>
    <property type="match status" value="1"/>
</dbReference>
<feature type="transmembrane region" description="Helical" evidence="9">
    <location>
        <begin position="6"/>
        <end position="25"/>
    </location>
</feature>
<evidence type="ECO:0000256" key="6">
    <source>
        <dbReference type="ARBA" id="ARBA00022989"/>
    </source>
</evidence>
<comment type="caution">
    <text evidence="11">The sequence shown here is derived from an EMBL/GenBank/DDBJ whole genome shotgun (WGS) entry which is preliminary data.</text>
</comment>
<dbReference type="EMBL" id="JAERRJ010000003">
    <property type="protein sequence ID" value="MBL1074764.1"/>
    <property type="molecule type" value="Genomic_DNA"/>
</dbReference>
<keyword evidence="6 9" id="KW-1133">Transmembrane helix</keyword>
<dbReference type="InterPro" id="IPR036197">
    <property type="entry name" value="NarG-like_sf"/>
</dbReference>
<evidence type="ECO:0000256" key="9">
    <source>
        <dbReference type="SAM" id="Phobius"/>
    </source>
</evidence>
<dbReference type="RefSeq" id="WP_201945982.1">
    <property type="nucleotide sequence ID" value="NZ_JAERRJ010000003.1"/>
</dbReference>
<evidence type="ECO:0000313" key="12">
    <source>
        <dbReference type="Proteomes" id="UP000602198"/>
    </source>
</evidence>
<evidence type="ECO:0000256" key="3">
    <source>
        <dbReference type="ARBA" id="ARBA00022475"/>
    </source>
</evidence>
<keyword evidence="5" id="KW-0249">Electron transport</keyword>
<evidence type="ECO:0000256" key="1">
    <source>
        <dbReference type="ARBA" id="ARBA00004651"/>
    </source>
</evidence>
<dbReference type="Pfam" id="PF02665">
    <property type="entry name" value="Nitrate_red_gam"/>
    <property type="match status" value="1"/>
</dbReference>
<feature type="transmembrane region" description="Helical" evidence="9">
    <location>
        <begin position="83"/>
        <end position="108"/>
    </location>
</feature>
<evidence type="ECO:0000259" key="10">
    <source>
        <dbReference type="Pfam" id="PF02665"/>
    </source>
</evidence>
<evidence type="ECO:0000256" key="2">
    <source>
        <dbReference type="ARBA" id="ARBA00022448"/>
    </source>
</evidence>
<keyword evidence="8 9" id="KW-0472">Membrane</keyword>
<evidence type="ECO:0000256" key="7">
    <source>
        <dbReference type="ARBA" id="ARBA00023002"/>
    </source>
</evidence>